<name>A0A6A6EFN5_9PEZI</name>
<evidence type="ECO:0000313" key="2">
    <source>
        <dbReference type="Proteomes" id="UP000800200"/>
    </source>
</evidence>
<organism evidence="1 2">
    <name type="scientific">Zopfia rhizophila CBS 207.26</name>
    <dbReference type="NCBI Taxonomy" id="1314779"/>
    <lineage>
        <taxon>Eukaryota</taxon>
        <taxon>Fungi</taxon>
        <taxon>Dikarya</taxon>
        <taxon>Ascomycota</taxon>
        <taxon>Pezizomycotina</taxon>
        <taxon>Dothideomycetes</taxon>
        <taxon>Dothideomycetes incertae sedis</taxon>
        <taxon>Zopfiaceae</taxon>
        <taxon>Zopfia</taxon>
    </lineage>
</organism>
<dbReference type="OrthoDB" id="3261222at2759"/>
<gene>
    <name evidence="1" type="ORF">K469DRAFT_762632</name>
</gene>
<reference evidence="1" key="1">
    <citation type="journal article" date="2020" name="Stud. Mycol.">
        <title>101 Dothideomycetes genomes: a test case for predicting lifestyles and emergence of pathogens.</title>
        <authorList>
            <person name="Haridas S."/>
            <person name="Albert R."/>
            <person name="Binder M."/>
            <person name="Bloem J."/>
            <person name="Labutti K."/>
            <person name="Salamov A."/>
            <person name="Andreopoulos B."/>
            <person name="Baker S."/>
            <person name="Barry K."/>
            <person name="Bills G."/>
            <person name="Bluhm B."/>
            <person name="Cannon C."/>
            <person name="Castanera R."/>
            <person name="Culley D."/>
            <person name="Daum C."/>
            <person name="Ezra D."/>
            <person name="Gonzalez J."/>
            <person name="Henrissat B."/>
            <person name="Kuo A."/>
            <person name="Liang C."/>
            <person name="Lipzen A."/>
            <person name="Lutzoni F."/>
            <person name="Magnuson J."/>
            <person name="Mondo S."/>
            <person name="Nolan M."/>
            <person name="Ohm R."/>
            <person name="Pangilinan J."/>
            <person name="Park H.-J."/>
            <person name="Ramirez L."/>
            <person name="Alfaro M."/>
            <person name="Sun H."/>
            <person name="Tritt A."/>
            <person name="Yoshinaga Y."/>
            <person name="Zwiers L.-H."/>
            <person name="Turgeon B."/>
            <person name="Goodwin S."/>
            <person name="Spatafora J."/>
            <person name="Crous P."/>
            <person name="Grigoriev I."/>
        </authorList>
    </citation>
    <scope>NUCLEOTIDE SEQUENCE</scope>
    <source>
        <strain evidence="1">CBS 207.26</strain>
    </source>
</reference>
<proteinExistence type="predicted"/>
<sequence>MVNPMSRWEARVLAQLRTGMARLNGYLHQIGAAESDQCACGWARETIEHFLFRCTKWETHRTQLLDQTETRRSNLSFYLGGKAPSDPERWAPDMNAVKATVKYAMATGRLNPGTEQGN</sequence>
<dbReference type="Proteomes" id="UP000800200">
    <property type="component" value="Unassembled WGS sequence"/>
</dbReference>
<dbReference type="EMBL" id="ML994620">
    <property type="protein sequence ID" value="KAF2189885.1"/>
    <property type="molecule type" value="Genomic_DNA"/>
</dbReference>
<evidence type="ECO:0008006" key="3">
    <source>
        <dbReference type="Google" id="ProtNLM"/>
    </source>
</evidence>
<accession>A0A6A6EFN5</accession>
<evidence type="ECO:0000313" key="1">
    <source>
        <dbReference type="EMBL" id="KAF2189885.1"/>
    </source>
</evidence>
<dbReference type="AlphaFoldDB" id="A0A6A6EFN5"/>
<protein>
    <recommendedName>
        <fullName evidence="3">Reverse transcriptase zinc-binding domain-containing protein</fullName>
    </recommendedName>
</protein>
<keyword evidence="2" id="KW-1185">Reference proteome</keyword>